<dbReference type="UniPathway" id="UPA00238"/>
<dbReference type="GO" id="GO:0005737">
    <property type="term" value="C:cytoplasm"/>
    <property type="evidence" value="ECO:0007669"/>
    <property type="project" value="UniProtKB-SubCell"/>
</dbReference>
<evidence type="ECO:0000259" key="10">
    <source>
        <dbReference type="Pfam" id="PF00251"/>
    </source>
</evidence>
<dbReference type="InterPro" id="IPR001362">
    <property type="entry name" value="Glyco_hydro_32"/>
</dbReference>
<keyword evidence="5 8" id="KW-0378">Hydrolase</keyword>
<dbReference type="Proteomes" id="UP000269301">
    <property type="component" value="Unassembled WGS sequence"/>
</dbReference>
<evidence type="ECO:0000256" key="6">
    <source>
        <dbReference type="ARBA" id="ARBA00023295"/>
    </source>
</evidence>
<evidence type="ECO:0000313" key="13">
    <source>
        <dbReference type="Proteomes" id="UP000269301"/>
    </source>
</evidence>
<evidence type="ECO:0000256" key="3">
    <source>
        <dbReference type="ARBA" id="ARBA00012758"/>
    </source>
</evidence>
<evidence type="ECO:0000256" key="9">
    <source>
        <dbReference type="RuleBase" id="RU365015"/>
    </source>
</evidence>
<dbReference type="SUPFAM" id="SSF75005">
    <property type="entry name" value="Arabinanase/levansucrase/invertase"/>
    <property type="match status" value="1"/>
</dbReference>
<dbReference type="Pfam" id="PF00251">
    <property type="entry name" value="Glyco_hydro_32N"/>
    <property type="match status" value="1"/>
</dbReference>
<comment type="catalytic activity">
    <reaction evidence="8">
        <text>Hydrolysis of terminal non-reducing beta-D-fructofuranoside residues in beta-D-fructofuranosides.</text>
        <dbReference type="EC" id="3.2.1.26"/>
    </reaction>
</comment>
<dbReference type="InterPro" id="IPR013189">
    <property type="entry name" value="Glyco_hydro_32_C"/>
</dbReference>
<dbReference type="EC" id="3.2.1.26" evidence="3 8"/>
<dbReference type="GO" id="GO:0005985">
    <property type="term" value="P:sucrose metabolic process"/>
    <property type="evidence" value="ECO:0007669"/>
    <property type="project" value="UniProtKB-UniPathway"/>
</dbReference>
<dbReference type="GO" id="GO:0004564">
    <property type="term" value="F:beta-fructofuranosidase activity"/>
    <property type="evidence" value="ECO:0007669"/>
    <property type="project" value="UniProtKB-EC"/>
</dbReference>
<dbReference type="InterPro" id="IPR051214">
    <property type="entry name" value="GH32_Enzymes"/>
</dbReference>
<dbReference type="CDD" id="cd18623">
    <property type="entry name" value="GH32_ScrB-like"/>
    <property type="match status" value="1"/>
</dbReference>
<evidence type="ECO:0000256" key="2">
    <source>
        <dbReference type="ARBA" id="ARBA00009902"/>
    </source>
</evidence>
<evidence type="ECO:0000256" key="1">
    <source>
        <dbReference type="ARBA" id="ARBA00004914"/>
    </source>
</evidence>
<comment type="subcellular location">
    <subcellularLocation>
        <location evidence="9">Cytoplasm</location>
    </subcellularLocation>
</comment>
<dbReference type="Gene3D" id="2.60.120.560">
    <property type="entry name" value="Exo-inulinase, domain 1"/>
    <property type="match status" value="1"/>
</dbReference>
<dbReference type="PANTHER" id="PTHR43101:SF1">
    <property type="entry name" value="BETA-FRUCTOSIDASE"/>
    <property type="match status" value="1"/>
</dbReference>
<keyword evidence="13" id="KW-1185">Reference proteome</keyword>
<comment type="function">
    <text evidence="9">Enables the bacterium to metabolize sucrose as a sole carbon source.</text>
</comment>
<protein>
    <recommendedName>
        <fullName evidence="4 8">Sucrose-6-phosphate hydrolase</fullName>
        <ecNumber evidence="3 8">3.2.1.26</ecNumber>
    </recommendedName>
    <alternativeName>
        <fullName evidence="7 9">Invertase</fullName>
    </alternativeName>
</protein>
<evidence type="ECO:0000256" key="7">
    <source>
        <dbReference type="ARBA" id="ARBA00033367"/>
    </source>
</evidence>
<evidence type="ECO:0000259" key="11">
    <source>
        <dbReference type="Pfam" id="PF08244"/>
    </source>
</evidence>
<dbReference type="NCBIfam" id="TIGR01322">
    <property type="entry name" value="scrB_fam"/>
    <property type="match status" value="1"/>
</dbReference>
<dbReference type="AlphaFoldDB" id="A0A494ZV51"/>
<evidence type="ECO:0000256" key="8">
    <source>
        <dbReference type="RuleBase" id="RU362110"/>
    </source>
</evidence>
<dbReference type="OrthoDB" id="9759709at2"/>
<keyword evidence="6 8" id="KW-0326">Glycosidase</keyword>
<dbReference type="Gene3D" id="2.115.10.20">
    <property type="entry name" value="Glycosyl hydrolase domain, family 43"/>
    <property type="match status" value="1"/>
</dbReference>
<dbReference type="InterPro" id="IPR018053">
    <property type="entry name" value="Glyco_hydro_32_AS"/>
</dbReference>
<accession>A0A494ZV51</accession>
<feature type="domain" description="Glycosyl hydrolase family 32 C-terminal" evidence="11">
    <location>
        <begin position="338"/>
        <end position="471"/>
    </location>
</feature>
<sequence>MTKFVKQEMAYERVETHREVVARDPYRLHYHIMPPVGLLNDPNGLVFFKGKYHVFYQWNPFETDHGAKFWGHYVSDDLVHWEEAPIALAPDMWYDKNGCYSGSAVVLDEKLYVFYTGNVKDEEGNRESYQCLAISEDGVHFEKKGPVIHVPAGYTAHFRDPKVFYHGEKWYMIVGAQTESEQGEAVLFTSSDLMDWQFEGPIAGSYHHHLEDFGYMWECPDLLEVNGKDVLIVCPQGLEADGLRYQNIYQSGYFAGKMDYETLSLEHGEFDELDRGFDFYAPQTMEDGKGRKILFGWMGNSEEDGVQPTVKHEWIHALTIPRELEWKNGKLLQHPVKELELLREDEVRHTNVVLDGSEVELPGVDGSVFELEVVTKDWRAKRFSITMGETSRISYDAVAKVLTFERGAFDGKGFVEKRQCVVETLHSLRMFKDTSSMEIFVNNGEEVFTSRVFDDPEAKGITFTATEGKLEMDVKKWSQKRVFAY</sequence>
<dbReference type="InterPro" id="IPR023296">
    <property type="entry name" value="Glyco_hydro_beta-prop_sf"/>
</dbReference>
<reference evidence="12 13" key="1">
    <citation type="journal article" date="2016" name="Int. J. Syst. Evol. Microbiol.">
        <title>Oceanobacillus halophilus sp. nov., a novel moderately halophilic bacterium from a hypersaline lake.</title>
        <authorList>
            <person name="Amoozegar M.A."/>
            <person name="Bagheri M."/>
            <person name="Makhdoumi A."/>
            <person name="Nikou M.M."/>
            <person name="Fazeli S.A.S."/>
            <person name="Schumann P."/>
            <person name="Sproer C."/>
            <person name="Sanchez-Porro C."/>
            <person name="Ventosa A."/>
        </authorList>
    </citation>
    <scope>NUCLEOTIDE SEQUENCE [LARGE SCALE GENOMIC DNA]</scope>
    <source>
        <strain evidence="12 13">DSM 23996</strain>
    </source>
</reference>
<dbReference type="InterPro" id="IPR013320">
    <property type="entry name" value="ConA-like_dom_sf"/>
</dbReference>
<comment type="pathway">
    <text evidence="1 9">Glycan biosynthesis; sucrose metabolism.</text>
</comment>
<dbReference type="PROSITE" id="PS00609">
    <property type="entry name" value="GLYCOSYL_HYDROL_F32"/>
    <property type="match status" value="1"/>
</dbReference>
<keyword evidence="9" id="KW-0963">Cytoplasm</keyword>
<dbReference type="InterPro" id="IPR013148">
    <property type="entry name" value="Glyco_hydro_32_N"/>
</dbReference>
<dbReference type="RefSeq" id="WP_121205668.1">
    <property type="nucleotide sequence ID" value="NZ_RBZP01000019.1"/>
</dbReference>
<evidence type="ECO:0000256" key="5">
    <source>
        <dbReference type="ARBA" id="ARBA00022801"/>
    </source>
</evidence>
<evidence type="ECO:0000313" key="12">
    <source>
        <dbReference type="EMBL" id="RKQ30269.1"/>
    </source>
</evidence>
<proteinExistence type="inferred from homology"/>
<dbReference type="Pfam" id="PF08244">
    <property type="entry name" value="Glyco_hydro_32C"/>
    <property type="match status" value="1"/>
</dbReference>
<dbReference type="SMART" id="SM00640">
    <property type="entry name" value="Glyco_32"/>
    <property type="match status" value="1"/>
</dbReference>
<dbReference type="SUPFAM" id="SSF49899">
    <property type="entry name" value="Concanavalin A-like lectins/glucanases"/>
    <property type="match status" value="1"/>
</dbReference>
<keyword evidence="9" id="KW-0119">Carbohydrate metabolism</keyword>
<name>A0A494ZV51_9BACI</name>
<organism evidence="12 13">
    <name type="scientific">Oceanobacillus halophilus</name>
    <dbReference type="NCBI Taxonomy" id="930130"/>
    <lineage>
        <taxon>Bacteria</taxon>
        <taxon>Bacillati</taxon>
        <taxon>Bacillota</taxon>
        <taxon>Bacilli</taxon>
        <taxon>Bacillales</taxon>
        <taxon>Bacillaceae</taxon>
        <taxon>Oceanobacillus</taxon>
    </lineage>
</organism>
<evidence type="ECO:0000256" key="4">
    <source>
        <dbReference type="ARBA" id="ARBA00019623"/>
    </source>
</evidence>
<dbReference type="EMBL" id="RBZP01000019">
    <property type="protein sequence ID" value="RKQ30269.1"/>
    <property type="molecule type" value="Genomic_DNA"/>
</dbReference>
<dbReference type="PANTHER" id="PTHR43101">
    <property type="entry name" value="BETA-FRUCTOSIDASE"/>
    <property type="match status" value="1"/>
</dbReference>
<comment type="caution">
    <text evidence="12">The sequence shown here is derived from an EMBL/GenBank/DDBJ whole genome shotgun (WGS) entry which is preliminary data.</text>
</comment>
<feature type="domain" description="Glycosyl hydrolase family 32 N-terminal" evidence="10">
    <location>
        <begin position="31"/>
        <end position="335"/>
    </location>
</feature>
<comment type="similarity">
    <text evidence="2 8">Belongs to the glycosyl hydrolase 32 family.</text>
</comment>
<gene>
    <name evidence="12" type="ORF">D8M06_16390</name>
</gene>
<dbReference type="InterPro" id="IPR006232">
    <property type="entry name" value="Suc6P_hydrolase"/>
</dbReference>